<comment type="caution">
    <text evidence="2">The sequence shown here is derived from an EMBL/GenBank/DDBJ whole genome shotgun (WGS) entry which is preliminary data.</text>
</comment>
<dbReference type="PANTHER" id="PTHR22642">
    <property type="entry name" value="IMIDAZOLONEPROPIONASE"/>
    <property type="match status" value="1"/>
</dbReference>
<keyword evidence="3" id="KW-1185">Reference proteome</keyword>
<evidence type="ECO:0000313" key="2">
    <source>
        <dbReference type="EMBL" id="GAA3397967.1"/>
    </source>
</evidence>
<gene>
    <name evidence="2" type="ORF">GCM10020369_79950</name>
</gene>
<proteinExistence type="predicted"/>
<dbReference type="PANTHER" id="PTHR22642:SF2">
    <property type="entry name" value="PROTEIN LONG AFTER FAR-RED 3"/>
    <property type="match status" value="1"/>
</dbReference>
<dbReference type="InterPro" id="IPR032466">
    <property type="entry name" value="Metal_Hydrolase"/>
</dbReference>
<name>A0ABP6TB09_9ACTN</name>
<feature type="domain" description="Amidohydrolase 3" evidence="1">
    <location>
        <begin position="1"/>
        <end position="108"/>
    </location>
</feature>
<reference evidence="3" key="1">
    <citation type="journal article" date="2019" name="Int. J. Syst. Evol. Microbiol.">
        <title>The Global Catalogue of Microorganisms (GCM) 10K type strain sequencing project: providing services to taxonomists for standard genome sequencing and annotation.</title>
        <authorList>
            <consortium name="The Broad Institute Genomics Platform"/>
            <consortium name="The Broad Institute Genome Sequencing Center for Infectious Disease"/>
            <person name="Wu L."/>
            <person name="Ma J."/>
        </authorList>
    </citation>
    <scope>NUCLEOTIDE SEQUENCE [LARGE SCALE GENOMIC DNA]</scope>
    <source>
        <strain evidence="3">JCM 9458</strain>
    </source>
</reference>
<protein>
    <recommendedName>
        <fullName evidence="1">Amidohydrolase 3 domain-containing protein</fullName>
    </recommendedName>
</protein>
<evidence type="ECO:0000313" key="3">
    <source>
        <dbReference type="Proteomes" id="UP001501676"/>
    </source>
</evidence>
<accession>A0ABP6TB09</accession>
<dbReference type="Gene3D" id="3.20.20.140">
    <property type="entry name" value="Metal-dependent hydrolases"/>
    <property type="match status" value="1"/>
</dbReference>
<sequence>MLDAGVRLALGSDAPVAPLDPWLAMAAAVHRSADGSPPWNSREAITAAEALATSVDEQPTVGVGSRGDLVLLDANPLPPAEVAGVSAAIAEHLRTMCVAATFVAGRPTHLAL</sequence>
<organism evidence="2 3">
    <name type="scientific">Cryptosporangium minutisporangium</name>
    <dbReference type="NCBI Taxonomy" id="113569"/>
    <lineage>
        <taxon>Bacteria</taxon>
        <taxon>Bacillati</taxon>
        <taxon>Actinomycetota</taxon>
        <taxon>Actinomycetes</taxon>
        <taxon>Cryptosporangiales</taxon>
        <taxon>Cryptosporangiaceae</taxon>
        <taxon>Cryptosporangium</taxon>
    </lineage>
</organism>
<dbReference type="SUPFAM" id="SSF51556">
    <property type="entry name" value="Metallo-dependent hydrolases"/>
    <property type="match status" value="1"/>
</dbReference>
<dbReference type="Pfam" id="PF07969">
    <property type="entry name" value="Amidohydro_3"/>
    <property type="match status" value="1"/>
</dbReference>
<dbReference type="EMBL" id="BAAAYN010000074">
    <property type="protein sequence ID" value="GAA3397967.1"/>
    <property type="molecule type" value="Genomic_DNA"/>
</dbReference>
<dbReference type="Proteomes" id="UP001501676">
    <property type="component" value="Unassembled WGS sequence"/>
</dbReference>
<evidence type="ECO:0000259" key="1">
    <source>
        <dbReference type="Pfam" id="PF07969"/>
    </source>
</evidence>
<dbReference type="InterPro" id="IPR013108">
    <property type="entry name" value="Amidohydro_3"/>
</dbReference>